<dbReference type="InterPro" id="IPR008306">
    <property type="entry name" value="UCP018008"/>
</dbReference>
<sequence length="274" mass="28485">MLGIDAAWTETRPSGVALAVRQAGRWTLRAVAPSYAHFLALAHGETLDGAPTGAVPDVPALLDAAQRLAGAPVGLVAIDMPLALTPITARRPSDNAIARAFGAWHCATHSPSAERPGALSDRLRAGFAAAGYPLRMQDAPAGGLIEVYPHPALVRLAGGARRLPYKAGNSAKYWPGEPLAVRRGLLHAEWRRIAALLATRFDGLADRLPPLADRPSGIDAKAHEDMLDAIVCAWVGVTALDGQAEAYGDDDSAIWVPRALSPCDSPGTAAGAAG</sequence>
<comment type="caution">
    <text evidence="1">The sequence shown here is derived from an EMBL/GenBank/DDBJ whole genome shotgun (WGS) entry which is preliminary data.</text>
</comment>
<evidence type="ECO:0000313" key="2">
    <source>
        <dbReference type="Proteomes" id="UP001367771"/>
    </source>
</evidence>
<dbReference type="Pfam" id="PF04250">
    <property type="entry name" value="DUF429"/>
    <property type="match status" value="1"/>
</dbReference>
<proteinExistence type="predicted"/>
<protein>
    <submittedName>
        <fullName evidence="1">DUF429 domain-containing protein</fullName>
    </submittedName>
</protein>
<evidence type="ECO:0000313" key="1">
    <source>
        <dbReference type="EMBL" id="MEI5685459.1"/>
    </source>
</evidence>
<name>A0ABU8GXB8_9SPHN</name>
<dbReference type="EMBL" id="JBBBDM010000001">
    <property type="protein sequence ID" value="MEI5685459.1"/>
    <property type="molecule type" value="Genomic_DNA"/>
</dbReference>
<dbReference type="PIRSF" id="PIRSF018008">
    <property type="entry name" value="UCP018008"/>
    <property type="match status" value="1"/>
</dbReference>
<organism evidence="1 2">
    <name type="scientific">Sphingomonas kyungheensis</name>
    <dbReference type="NCBI Taxonomy" id="1069987"/>
    <lineage>
        <taxon>Bacteria</taxon>
        <taxon>Pseudomonadati</taxon>
        <taxon>Pseudomonadota</taxon>
        <taxon>Alphaproteobacteria</taxon>
        <taxon>Sphingomonadales</taxon>
        <taxon>Sphingomonadaceae</taxon>
        <taxon>Sphingomonas</taxon>
    </lineage>
</organism>
<accession>A0ABU8GXB8</accession>
<dbReference type="InterPro" id="IPR007362">
    <property type="entry name" value="DUF429"/>
</dbReference>
<dbReference type="Proteomes" id="UP001367771">
    <property type="component" value="Unassembled WGS sequence"/>
</dbReference>
<gene>
    <name evidence="1" type="ORF">V8201_00040</name>
</gene>
<keyword evidence="2" id="KW-1185">Reference proteome</keyword>
<reference evidence="1 2" key="1">
    <citation type="journal article" date="2013" name="Int. J. Syst. Evol. Microbiol.">
        <title>Sphingomonas kyungheensis sp. nov., a bacterium with ginsenoside-converting activity isolated from soil of a ginseng field.</title>
        <authorList>
            <person name="Son H.M."/>
            <person name="Yang J.E."/>
            <person name="Park Y."/>
            <person name="Han C.K."/>
            <person name="Kim S.G."/>
            <person name="Kook M."/>
            <person name="Yi T.H."/>
        </authorList>
    </citation>
    <scope>NUCLEOTIDE SEQUENCE [LARGE SCALE GENOMIC DNA]</scope>
    <source>
        <strain evidence="1 2">LMG 26582</strain>
    </source>
</reference>
<dbReference type="RefSeq" id="WP_336544169.1">
    <property type="nucleotide sequence ID" value="NZ_JBBBDM010000001.1"/>
</dbReference>